<dbReference type="RefSeq" id="XP_055867332.1">
    <property type="nucleotide sequence ID" value="XM_056011357.1"/>
</dbReference>
<dbReference type="Proteomes" id="UP001165740">
    <property type="component" value="Chromosome 14"/>
</dbReference>
<proteinExistence type="predicted"/>
<evidence type="ECO:0000256" key="2">
    <source>
        <dbReference type="SAM" id="SignalP"/>
    </source>
</evidence>
<accession>A0A9W2YX86</accession>
<evidence type="ECO:0000313" key="3">
    <source>
        <dbReference type="Proteomes" id="UP001165740"/>
    </source>
</evidence>
<keyword evidence="1" id="KW-1133">Transmembrane helix</keyword>
<keyword evidence="2" id="KW-0732">Signal</keyword>
<feature type="chain" id="PRO_5040838875" evidence="2">
    <location>
        <begin position="24"/>
        <end position="365"/>
    </location>
</feature>
<sequence>MGFKQIYSVVVFLLLFLTKYIDNDDSYQNNQNNVFEEKIFLDVCVQTSKQILIGNGTAITEEKPEIFLLDKDRINQELDAFCSTQTFFKTGTIYWKCRFDFEISTDNLKQLKIIARTTNSNIPSEIISASSYDKVCSNTSNSEKDDEDSSLMISSVADNEATSASLSSVTDDVTTSSFNLTDLFPLLLLLPLSLLIVALYEWFRNRSEVTRNRESTPLMHETGNIAETCQQESSIQINNAEKEENDDSISLSNKTLRNAQVLEKGTDSYTEVNGMNNLDKTHELVHSIEATNTQDNTAVNETVQPVQETNTQDDTAVNETVQPIPETNTQDDTAVNETVHPFQETNTFEADVAINPTLLYWGCNS</sequence>
<keyword evidence="1" id="KW-0812">Transmembrane</keyword>
<keyword evidence="1" id="KW-0472">Membrane</keyword>
<gene>
    <name evidence="4" type="primary">LOC129922965</name>
</gene>
<evidence type="ECO:0000256" key="1">
    <source>
        <dbReference type="SAM" id="Phobius"/>
    </source>
</evidence>
<protein>
    <submittedName>
        <fullName evidence="4">Uncharacterized protein LOC129922965 isoform X2</fullName>
    </submittedName>
</protein>
<name>A0A9W2YX86_BIOGL</name>
<reference evidence="4" key="1">
    <citation type="submission" date="2025-08" db="UniProtKB">
        <authorList>
            <consortium name="RefSeq"/>
        </authorList>
    </citation>
    <scope>IDENTIFICATION</scope>
</reference>
<evidence type="ECO:0000313" key="4">
    <source>
        <dbReference type="RefSeq" id="XP_055867332.1"/>
    </source>
</evidence>
<feature type="transmembrane region" description="Helical" evidence="1">
    <location>
        <begin position="183"/>
        <end position="203"/>
    </location>
</feature>
<keyword evidence="3" id="KW-1185">Reference proteome</keyword>
<feature type="signal peptide" evidence="2">
    <location>
        <begin position="1"/>
        <end position="23"/>
    </location>
</feature>
<organism evidence="3 4">
    <name type="scientific">Biomphalaria glabrata</name>
    <name type="common">Bloodfluke planorb</name>
    <name type="synonym">Freshwater snail</name>
    <dbReference type="NCBI Taxonomy" id="6526"/>
    <lineage>
        <taxon>Eukaryota</taxon>
        <taxon>Metazoa</taxon>
        <taxon>Spiralia</taxon>
        <taxon>Lophotrochozoa</taxon>
        <taxon>Mollusca</taxon>
        <taxon>Gastropoda</taxon>
        <taxon>Heterobranchia</taxon>
        <taxon>Euthyneura</taxon>
        <taxon>Panpulmonata</taxon>
        <taxon>Hygrophila</taxon>
        <taxon>Lymnaeoidea</taxon>
        <taxon>Planorbidae</taxon>
        <taxon>Biomphalaria</taxon>
    </lineage>
</organism>
<dbReference type="GeneID" id="129922965"/>
<dbReference type="AlphaFoldDB" id="A0A9W2YX86"/>